<dbReference type="AlphaFoldDB" id="A0A645BP82"/>
<organism evidence="1">
    <name type="scientific">bioreactor metagenome</name>
    <dbReference type="NCBI Taxonomy" id="1076179"/>
    <lineage>
        <taxon>unclassified sequences</taxon>
        <taxon>metagenomes</taxon>
        <taxon>ecological metagenomes</taxon>
    </lineage>
</organism>
<sequence length="252" mass="28416">MKGADQVFAFRQIGAGFAADAGVDRRQQRGRNLDEIDAAHINRRRKAGQIAGHAPGKSDQNAVPVESLPRAFAADLFHGGEILVFLAGQQRQHCTFRHAGRGQLRAERSAMQPRHMVVGYDQNGAPGEHRSEFRRPFGDGAEDHRIGPFAEGHGQFIHDHPLRFRIVAIDCGKKGSVTSTRKRNAFPRRVITYCRKALRASRIAGKKRFLSVRTIFSERKRKRIGLIGTMHKTGKNAVNRTIWYYIWIKNCI</sequence>
<proteinExistence type="predicted"/>
<reference evidence="1" key="1">
    <citation type="submission" date="2019-08" db="EMBL/GenBank/DDBJ databases">
        <authorList>
            <person name="Kucharzyk K."/>
            <person name="Murdoch R.W."/>
            <person name="Higgins S."/>
            <person name="Loffler F."/>
        </authorList>
    </citation>
    <scope>NUCLEOTIDE SEQUENCE</scope>
</reference>
<name>A0A645BP82_9ZZZZ</name>
<evidence type="ECO:0000313" key="1">
    <source>
        <dbReference type="EMBL" id="MPM65033.1"/>
    </source>
</evidence>
<protein>
    <submittedName>
        <fullName evidence="1">Uncharacterized protein</fullName>
    </submittedName>
</protein>
<dbReference type="EMBL" id="VSSQ01020292">
    <property type="protein sequence ID" value="MPM65033.1"/>
    <property type="molecule type" value="Genomic_DNA"/>
</dbReference>
<accession>A0A645BP82</accession>
<gene>
    <name evidence="1" type="ORF">SDC9_111925</name>
</gene>
<comment type="caution">
    <text evidence="1">The sequence shown here is derived from an EMBL/GenBank/DDBJ whole genome shotgun (WGS) entry which is preliminary data.</text>
</comment>